<evidence type="ECO:0000313" key="2">
    <source>
        <dbReference type="Proteomes" id="UP001222027"/>
    </source>
</evidence>
<organism evidence="1 2">
    <name type="scientific">Ensete ventricosum</name>
    <name type="common">Abyssinian banana</name>
    <name type="synonym">Musa ensete</name>
    <dbReference type="NCBI Taxonomy" id="4639"/>
    <lineage>
        <taxon>Eukaryota</taxon>
        <taxon>Viridiplantae</taxon>
        <taxon>Streptophyta</taxon>
        <taxon>Embryophyta</taxon>
        <taxon>Tracheophyta</taxon>
        <taxon>Spermatophyta</taxon>
        <taxon>Magnoliopsida</taxon>
        <taxon>Liliopsida</taxon>
        <taxon>Zingiberales</taxon>
        <taxon>Musaceae</taxon>
        <taxon>Ensete</taxon>
    </lineage>
</organism>
<keyword evidence="2" id="KW-1185">Reference proteome</keyword>
<dbReference type="AlphaFoldDB" id="A0AAV8PJ06"/>
<dbReference type="EMBL" id="JAQQAF010000005">
    <property type="protein sequence ID" value="KAJ8485976.1"/>
    <property type="molecule type" value="Genomic_DNA"/>
</dbReference>
<comment type="caution">
    <text evidence="1">The sequence shown here is derived from an EMBL/GenBank/DDBJ whole genome shotgun (WGS) entry which is preliminary data.</text>
</comment>
<sequence>MKKFTAAQVQQMWILTISHCTRNHVKITEGLKRQISSRFSSICPSKITNKEKDWVLEKQQQLWLRGISIEG</sequence>
<accession>A0AAV8PJ06</accession>
<dbReference type="Proteomes" id="UP001222027">
    <property type="component" value="Unassembled WGS sequence"/>
</dbReference>
<reference evidence="1 2" key="1">
    <citation type="submission" date="2022-12" db="EMBL/GenBank/DDBJ databases">
        <title>Chromosome-scale assembly of the Ensete ventricosum genome.</title>
        <authorList>
            <person name="Dussert Y."/>
            <person name="Stocks J."/>
            <person name="Wendawek A."/>
            <person name="Woldeyes F."/>
            <person name="Nichols R.A."/>
            <person name="Borrell J.S."/>
        </authorList>
    </citation>
    <scope>NUCLEOTIDE SEQUENCE [LARGE SCALE GENOMIC DNA]</scope>
    <source>
        <strain evidence="2">cv. Maze</strain>
        <tissue evidence="1">Seeds</tissue>
    </source>
</reference>
<gene>
    <name evidence="1" type="ORF">OPV22_018461</name>
</gene>
<name>A0AAV8PJ06_ENSVE</name>
<evidence type="ECO:0000313" key="1">
    <source>
        <dbReference type="EMBL" id="KAJ8485976.1"/>
    </source>
</evidence>
<protein>
    <submittedName>
        <fullName evidence="1">Uncharacterized protein</fullName>
    </submittedName>
</protein>
<proteinExistence type="predicted"/>